<reference evidence="2" key="1">
    <citation type="submission" date="2023-07" db="EMBL/GenBank/DDBJ databases">
        <authorList>
            <person name="Kim M.K."/>
        </authorList>
    </citation>
    <scope>NUCLEOTIDE SEQUENCE</scope>
    <source>
        <strain evidence="2">ASUV-10-1</strain>
    </source>
</reference>
<organism evidence="2 3">
    <name type="scientific">Hymenobacter aranciens</name>
    <dbReference type="NCBI Taxonomy" id="3063996"/>
    <lineage>
        <taxon>Bacteria</taxon>
        <taxon>Pseudomonadati</taxon>
        <taxon>Bacteroidota</taxon>
        <taxon>Cytophagia</taxon>
        <taxon>Cytophagales</taxon>
        <taxon>Hymenobacteraceae</taxon>
        <taxon>Hymenobacter</taxon>
    </lineage>
</organism>
<name>A0ABT9BJM9_9BACT</name>
<dbReference type="InterPro" id="IPR003615">
    <property type="entry name" value="HNH_nuc"/>
</dbReference>
<accession>A0ABT9BJM9</accession>
<keyword evidence="3" id="KW-1185">Reference proteome</keyword>
<sequence length="334" mass="37936">MDTNRIFNYYRHAFGKLNRDTKNGGAPHKPVLLLSVLHEYAMGRITTNQVMITPELTRTFSNYWNALVTTGHNKLFALPFYHLSNEKGGWWRLHPMPGCEVWVQNGGSMRSFVNLSAAVAYAELDVNLTALLIQPNTRQELRQQLLDSYFLGQAVPFVADDSASYVKKLESEIVNENQAEYQATMQELRVEAETPMAQKAEPEKYAIEVYNRGTVFRREILKLYHDTCCISGLHVAATFSITMVDACHIKPFALGFDNTLTNGIALCPNLHRAFDRGLLTVDANYRVVFSSAFTENANSSFQLRQLEGVELMLPAQHRPSLEAFAWHRQQVFHS</sequence>
<dbReference type="CDD" id="cd00085">
    <property type="entry name" value="HNHc"/>
    <property type="match status" value="1"/>
</dbReference>
<evidence type="ECO:0000313" key="3">
    <source>
        <dbReference type="Proteomes" id="UP001176429"/>
    </source>
</evidence>
<comment type="caution">
    <text evidence="2">The sequence shown here is derived from an EMBL/GenBank/DDBJ whole genome shotgun (WGS) entry which is preliminary data.</text>
</comment>
<dbReference type="InterPro" id="IPR011396">
    <property type="entry name" value="PT_DNA_restrict"/>
</dbReference>
<protein>
    <submittedName>
        <fullName evidence="2">HNH endonuclease</fullName>
    </submittedName>
</protein>
<evidence type="ECO:0000313" key="2">
    <source>
        <dbReference type="EMBL" id="MDO7876851.1"/>
    </source>
</evidence>
<dbReference type="Proteomes" id="UP001176429">
    <property type="component" value="Unassembled WGS sequence"/>
</dbReference>
<dbReference type="EMBL" id="JAUQSY010000014">
    <property type="protein sequence ID" value="MDO7876851.1"/>
    <property type="molecule type" value="Genomic_DNA"/>
</dbReference>
<dbReference type="Pfam" id="PF13391">
    <property type="entry name" value="HNH_2"/>
    <property type="match status" value="1"/>
</dbReference>
<proteinExistence type="predicted"/>
<dbReference type="PIRSF" id="PIRSF030850">
    <property type="entry name" value="UCP030850"/>
    <property type="match status" value="1"/>
</dbReference>
<keyword evidence="2" id="KW-0255">Endonuclease</keyword>
<dbReference type="GO" id="GO:0004519">
    <property type="term" value="F:endonuclease activity"/>
    <property type="evidence" value="ECO:0007669"/>
    <property type="project" value="UniProtKB-KW"/>
</dbReference>
<keyword evidence="2" id="KW-0540">Nuclease</keyword>
<gene>
    <name evidence="2" type="ORF">Q5H93_19050</name>
</gene>
<keyword evidence="2" id="KW-0378">Hydrolase</keyword>
<evidence type="ECO:0000259" key="1">
    <source>
        <dbReference type="Pfam" id="PF13391"/>
    </source>
</evidence>
<dbReference type="RefSeq" id="WP_305008240.1">
    <property type="nucleotide sequence ID" value="NZ_JAUQSY010000014.1"/>
</dbReference>
<feature type="domain" description="HNH nuclease" evidence="1">
    <location>
        <begin position="228"/>
        <end position="282"/>
    </location>
</feature>